<comment type="similarity">
    <text evidence="2">Belongs to the peptidase S54 family.</text>
</comment>
<dbReference type="PANTHER" id="PTHR43731:SF14">
    <property type="entry name" value="PRESENILIN-ASSOCIATED RHOMBOID-LIKE PROTEIN, MITOCHONDRIAL"/>
    <property type="match status" value="1"/>
</dbReference>
<dbReference type="InterPro" id="IPR022764">
    <property type="entry name" value="Peptidase_S54_rhomboid_dom"/>
</dbReference>
<feature type="transmembrane region" description="Helical" evidence="8">
    <location>
        <begin position="267"/>
        <end position="285"/>
    </location>
</feature>
<feature type="transmembrane region" description="Helical" evidence="8">
    <location>
        <begin position="235"/>
        <end position="255"/>
    </location>
</feature>
<evidence type="ECO:0000256" key="4">
    <source>
        <dbReference type="ARBA" id="ARBA00022801"/>
    </source>
</evidence>
<keyword evidence="6 8" id="KW-0472">Membrane</keyword>
<dbReference type="InterPro" id="IPR011990">
    <property type="entry name" value="TPR-like_helical_dom_sf"/>
</dbReference>
<feature type="transmembrane region" description="Helical" evidence="8">
    <location>
        <begin position="368"/>
        <end position="387"/>
    </location>
</feature>
<dbReference type="PROSITE" id="PS50005">
    <property type="entry name" value="TPR"/>
    <property type="match status" value="1"/>
</dbReference>
<dbReference type="EC" id="3.4.21.105" evidence="10"/>
<evidence type="ECO:0000256" key="8">
    <source>
        <dbReference type="SAM" id="Phobius"/>
    </source>
</evidence>
<dbReference type="Gene3D" id="1.20.1540.10">
    <property type="entry name" value="Rhomboid-like"/>
    <property type="match status" value="1"/>
</dbReference>
<accession>A0ABV7A583</accession>
<keyword evidence="10" id="KW-0645">Protease</keyword>
<dbReference type="Pfam" id="PF13181">
    <property type="entry name" value="TPR_8"/>
    <property type="match status" value="2"/>
</dbReference>
<feature type="transmembrane region" description="Helical" evidence="8">
    <location>
        <begin position="180"/>
        <end position="200"/>
    </location>
</feature>
<evidence type="ECO:0000259" key="9">
    <source>
        <dbReference type="Pfam" id="PF01694"/>
    </source>
</evidence>
<evidence type="ECO:0000256" key="3">
    <source>
        <dbReference type="ARBA" id="ARBA00022692"/>
    </source>
</evidence>
<name>A0ABV7A583_9BACI</name>
<dbReference type="InterPro" id="IPR035952">
    <property type="entry name" value="Rhomboid-like_sf"/>
</dbReference>
<comment type="caution">
    <text evidence="10">The sequence shown here is derived from an EMBL/GenBank/DDBJ whole genome shotgun (WGS) entry which is preliminary data.</text>
</comment>
<dbReference type="SMART" id="SM00028">
    <property type="entry name" value="TPR"/>
    <property type="match status" value="2"/>
</dbReference>
<dbReference type="InterPro" id="IPR019734">
    <property type="entry name" value="TPR_rpt"/>
</dbReference>
<dbReference type="EMBL" id="JBHRRZ010000014">
    <property type="protein sequence ID" value="MFC2948171.1"/>
    <property type="molecule type" value="Genomic_DNA"/>
</dbReference>
<evidence type="ECO:0000256" key="6">
    <source>
        <dbReference type="ARBA" id="ARBA00023136"/>
    </source>
</evidence>
<evidence type="ECO:0000256" key="5">
    <source>
        <dbReference type="ARBA" id="ARBA00022989"/>
    </source>
</evidence>
<dbReference type="Proteomes" id="UP001595387">
    <property type="component" value="Unassembled WGS sequence"/>
</dbReference>
<evidence type="ECO:0000256" key="7">
    <source>
        <dbReference type="PROSITE-ProRule" id="PRU00339"/>
    </source>
</evidence>
<organism evidence="10 11">
    <name type="scientific">Virgibacillus sediminis</name>
    <dbReference type="NCBI Taxonomy" id="202260"/>
    <lineage>
        <taxon>Bacteria</taxon>
        <taxon>Bacillati</taxon>
        <taxon>Bacillota</taxon>
        <taxon>Bacilli</taxon>
        <taxon>Bacillales</taxon>
        <taxon>Bacillaceae</taxon>
        <taxon>Virgibacillus</taxon>
    </lineage>
</organism>
<evidence type="ECO:0000313" key="10">
    <source>
        <dbReference type="EMBL" id="MFC2948171.1"/>
    </source>
</evidence>
<reference evidence="11" key="1">
    <citation type="journal article" date="2019" name="Int. J. Syst. Evol. Microbiol.">
        <title>The Global Catalogue of Microorganisms (GCM) 10K type strain sequencing project: providing services to taxonomists for standard genome sequencing and annotation.</title>
        <authorList>
            <consortium name="The Broad Institute Genomics Platform"/>
            <consortium name="The Broad Institute Genome Sequencing Center for Infectious Disease"/>
            <person name="Wu L."/>
            <person name="Ma J."/>
        </authorList>
    </citation>
    <scope>NUCLEOTIDE SEQUENCE [LARGE SCALE GENOMIC DNA]</scope>
    <source>
        <strain evidence="11">KCTC 13193</strain>
    </source>
</reference>
<evidence type="ECO:0000313" key="11">
    <source>
        <dbReference type="Proteomes" id="UP001595387"/>
    </source>
</evidence>
<dbReference type="SUPFAM" id="SSF48452">
    <property type="entry name" value="TPR-like"/>
    <property type="match status" value="1"/>
</dbReference>
<sequence>MILEEKYKLYQIAYHLLKADYNILYMDESREEIWLEKPSGNISIVVRLIRKGFGWNKHMKEDIEKTAQQMKRFKRIFLGNKVEIHNVYISTYQPADEWDQLKRPLNLEDRKLADMHVYYLDQASSREEEARFLSAARVHPLNHSDPLAISEKVKRLQFYLNYLTDTLNTKQKEIEKLFSYGRPVFTYLLLSINIIIYMIMEYYGDTTSIDDLVKFGAKYNPAIIEGEWWRILTSMFLHIGFLHLLMNMLAVYYIGSLTEKIYGSFRFLIIYILAGIGGGLASFAFTVNVSAGASGALFGLFGALLFFGLVHKRIFFQTIGMNIIILVGINIVFGLAVPQIDNGAHIGGLVAGFIAAGIVHLPRRGNSIIQILALSVYLLSLTVLVVYGTEHNLNRQSYQLLRVEEALMEGNYEAVVDITTDALEIDGDLDGLLLFQRSYAYIETGQIDLAKEDLEKSIEAKDPLPEAYYNLALIYNEEGNMEKAEEMAAEAYKLRPDNEDFADLYKRLKEENAHR</sequence>
<feature type="transmembrane region" description="Helical" evidence="8">
    <location>
        <begin position="291"/>
        <end position="310"/>
    </location>
</feature>
<feature type="domain" description="Peptidase S54 rhomboid" evidence="9">
    <location>
        <begin position="226"/>
        <end position="359"/>
    </location>
</feature>
<keyword evidence="4 10" id="KW-0378">Hydrolase</keyword>
<dbReference type="GO" id="GO:0008233">
    <property type="term" value="F:peptidase activity"/>
    <property type="evidence" value="ECO:0007669"/>
    <property type="project" value="UniProtKB-KW"/>
</dbReference>
<dbReference type="GO" id="GO:0006508">
    <property type="term" value="P:proteolysis"/>
    <property type="evidence" value="ECO:0007669"/>
    <property type="project" value="UniProtKB-KW"/>
</dbReference>
<keyword evidence="3 8" id="KW-0812">Transmembrane</keyword>
<feature type="transmembrane region" description="Helical" evidence="8">
    <location>
        <begin position="343"/>
        <end position="361"/>
    </location>
</feature>
<feature type="transmembrane region" description="Helical" evidence="8">
    <location>
        <begin position="319"/>
        <end position="337"/>
    </location>
</feature>
<keyword evidence="11" id="KW-1185">Reference proteome</keyword>
<dbReference type="SUPFAM" id="SSF144091">
    <property type="entry name" value="Rhomboid-like"/>
    <property type="match status" value="1"/>
</dbReference>
<keyword evidence="7" id="KW-0802">TPR repeat</keyword>
<dbReference type="PROSITE" id="PS50293">
    <property type="entry name" value="TPR_REGION"/>
    <property type="match status" value="1"/>
</dbReference>
<feature type="repeat" description="TPR" evidence="7">
    <location>
        <begin position="465"/>
        <end position="498"/>
    </location>
</feature>
<dbReference type="Pfam" id="PF01694">
    <property type="entry name" value="Rhomboid"/>
    <property type="match status" value="1"/>
</dbReference>
<dbReference type="InterPro" id="IPR050925">
    <property type="entry name" value="Rhomboid_protease_S54"/>
</dbReference>
<dbReference type="PANTHER" id="PTHR43731">
    <property type="entry name" value="RHOMBOID PROTEASE"/>
    <property type="match status" value="1"/>
</dbReference>
<evidence type="ECO:0000256" key="1">
    <source>
        <dbReference type="ARBA" id="ARBA00004141"/>
    </source>
</evidence>
<dbReference type="Gene3D" id="1.25.40.10">
    <property type="entry name" value="Tetratricopeptide repeat domain"/>
    <property type="match status" value="1"/>
</dbReference>
<protein>
    <submittedName>
        <fullName evidence="10">Rhomboid family intramembrane serine protease</fullName>
        <ecNumber evidence="10">3.4.21.105</ecNumber>
    </submittedName>
</protein>
<proteinExistence type="inferred from homology"/>
<keyword evidence="5 8" id="KW-1133">Transmembrane helix</keyword>
<evidence type="ECO:0000256" key="2">
    <source>
        <dbReference type="ARBA" id="ARBA00009045"/>
    </source>
</evidence>
<comment type="subcellular location">
    <subcellularLocation>
        <location evidence="1">Membrane</location>
        <topology evidence="1">Multi-pass membrane protein</topology>
    </subcellularLocation>
</comment>
<gene>
    <name evidence="10" type="ORF">ACFODW_07460</name>
</gene>
<dbReference type="RefSeq" id="WP_390304839.1">
    <property type="nucleotide sequence ID" value="NZ_JBHRRZ010000014.1"/>
</dbReference>